<dbReference type="Proteomes" id="UP000593574">
    <property type="component" value="Unassembled WGS sequence"/>
</dbReference>
<gene>
    <name evidence="1" type="ORF">Golax_020351</name>
</gene>
<organism evidence="1 2">
    <name type="scientific">Gossypium laxum</name>
    <dbReference type="NCBI Taxonomy" id="34288"/>
    <lineage>
        <taxon>Eukaryota</taxon>
        <taxon>Viridiplantae</taxon>
        <taxon>Streptophyta</taxon>
        <taxon>Embryophyta</taxon>
        <taxon>Tracheophyta</taxon>
        <taxon>Spermatophyta</taxon>
        <taxon>Magnoliopsida</taxon>
        <taxon>eudicotyledons</taxon>
        <taxon>Gunneridae</taxon>
        <taxon>Pentapetalae</taxon>
        <taxon>rosids</taxon>
        <taxon>malvids</taxon>
        <taxon>Malvales</taxon>
        <taxon>Malvaceae</taxon>
        <taxon>Malvoideae</taxon>
        <taxon>Gossypium</taxon>
    </lineage>
</organism>
<proteinExistence type="predicted"/>
<dbReference type="EMBL" id="JABEZV010450493">
    <property type="protein sequence ID" value="MBA0731713.1"/>
    <property type="molecule type" value="Genomic_DNA"/>
</dbReference>
<evidence type="ECO:0000313" key="1">
    <source>
        <dbReference type="EMBL" id="MBA0731713.1"/>
    </source>
</evidence>
<evidence type="ECO:0000313" key="2">
    <source>
        <dbReference type="Proteomes" id="UP000593574"/>
    </source>
</evidence>
<sequence length="22" mass="2424">MGIEDNTTKVNIVVVYLLMSPS</sequence>
<keyword evidence="2" id="KW-1185">Reference proteome</keyword>
<accession>A0A7J9B622</accession>
<reference evidence="1 2" key="1">
    <citation type="journal article" date="2019" name="Genome Biol. Evol.">
        <title>Insights into the evolution of the New World diploid cottons (Gossypium, subgenus Houzingenia) based on genome sequencing.</title>
        <authorList>
            <person name="Grover C.E."/>
            <person name="Arick M.A. 2nd"/>
            <person name="Thrash A."/>
            <person name="Conover J.L."/>
            <person name="Sanders W.S."/>
            <person name="Peterson D.G."/>
            <person name="Frelichowski J.E."/>
            <person name="Scheffler J.A."/>
            <person name="Scheffler B.E."/>
            <person name="Wendel J.F."/>
        </authorList>
    </citation>
    <scope>NUCLEOTIDE SEQUENCE [LARGE SCALE GENOMIC DNA]</scope>
    <source>
        <strain evidence="1">4</strain>
        <tissue evidence="1">Leaf</tissue>
    </source>
</reference>
<protein>
    <submittedName>
        <fullName evidence="1">Uncharacterized protein</fullName>
    </submittedName>
</protein>
<dbReference type="AlphaFoldDB" id="A0A7J9B622"/>
<comment type="caution">
    <text evidence="1">The sequence shown here is derived from an EMBL/GenBank/DDBJ whole genome shotgun (WGS) entry which is preliminary data.</text>
</comment>
<name>A0A7J9B622_9ROSI</name>